<comment type="caution">
    <text evidence="3">The sequence shown here is derived from an EMBL/GenBank/DDBJ whole genome shotgun (WGS) entry which is preliminary data.</text>
</comment>
<feature type="compositionally biased region" description="Polar residues" evidence="1">
    <location>
        <begin position="51"/>
        <end position="62"/>
    </location>
</feature>
<evidence type="ECO:0000313" key="4">
    <source>
        <dbReference type="Proteomes" id="UP001140949"/>
    </source>
</evidence>
<evidence type="ECO:0000256" key="1">
    <source>
        <dbReference type="SAM" id="MobiDB-lite"/>
    </source>
</evidence>
<proteinExistence type="predicted"/>
<protein>
    <recommendedName>
        <fullName evidence="2">PWWP domain-containing protein</fullName>
    </recommendedName>
</protein>
<dbReference type="Proteomes" id="UP001140949">
    <property type="component" value="Unassembled WGS sequence"/>
</dbReference>
<feature type="compositionally biased region" description="Basic and acidic residues" evidence="1">
    <location>
        <begin position="453"/>
        <end position="465"/>
    </location>
</feature>
<organism evidence="3 4">
    <name type="scientific">Iris pallida</name>
    <name type="common">Sweet iris</name>
    <dbReference type="NCBI Taxonomy" id="29817"/>
    <lineage>
        <taxon>Eukaryota</taxon>
        <taxon>Viridiplantae</taxon>
        <taxon>Streptophyta</taxon>
        <taxon>Embryophyta</taxon>
        <taxon>Tracheophyta</taxon>
        <taxon>Spermatophyta</taxon>
        <taxon>Magnoliopsida</taxon>
        <taxon>Liliopsida</taxon>
        <taxon>Asparagales</taxon>
        <taxon>Iridaceae</taxon>
        <taxon>Iridoideae</taxon>
        <taxon>Irideae</taxon>
        <taxon>Iris</taxon>
    </lineage>
</organism>
<feature type="compositionally biased region" description="Basic and acidic residues" evidence="1">
    <location>
        <begin position="476"/>
        <end position="485"/>
    </location>
</feature>
<feature type="compositionally biased region" description="Pro residues" evidence="1">
    <location>
        <begin position="369"/>
        <end position="385"/>
    </location>
</feature>
<feature type="compositionally biased region" description="Basic and acidic residues" evidence="1">
    <location>
        <begin position="33"/>
        <end position="50"/>
    </location>
</feature>
<dbReference type="SMART" id="SM00293">
    <property type="entry name" value="PWWP"/>
    <property type="match status" value="1"/>
</dbReference>
<evidence type="ECO:0000259" key="2">
    <source>
        <dbReference type="PROSITE" id="PS50812"/>
    </source>
</evidence>
<dbReference type="InterPro" id="IPR052657">
    <property type="entry name" value="PDP_family_Arabidopsis"/>
</dbReference>
<dbReference type="Gene3D" id="2.30.30.140">
    <property type="match status" value="1"/>
</dbReference>
<feature type="region of interest" description="Disordered" evidence="1">
    <location>
        <begin position="606"/>
        <end position="638"/>
    </location>
</feature>
<dbReference type="PROSITE" id="PS50812">
    <property type="entry name" value="PWWP"/>
    <property type="match status" value="1"/>
</dbReference>
<dbReference type="InterPro" id="IPR000313">
    <property type="entry name" value="PWWP_dom"/>
</dbReference>
<dbReference type="PANTHER" id="PTHR10688:SF5">
    <property type="entry name" value="PWWP DOMAIN-CONTAINING PROTEIN 1-RELATED"/>
    <property type="match status" value="1"/>
</dbReference>
<feature type="compositionally biased region" description="Basic residues" evidence="1">
    <location>
        <begin position="492"/>
        <end position="502"/>
    </location>
</feature>
<feature type="compositionally biased region" description="Basic residues" evidence="1">
    <location>
        <begin position="624"/>
        <end position="638"/>
    </location>
</feature>
<evidence type="ECO:0000313" key="3">
    <source>
        <dbReference type="EMBL" id="KAJ6853989.1"/>
    </source>
</evidence>
<name>A0AAX6IL81_IRIPA</name>
<dbReference type="SUPFAM" id="SSF63748">
    <property type="entry name" value="Tudor/PWWP/MBT"/>
    <property type="match status" value="1"/>
</dbReference>
<sequence length="638" mass="70475">MISVANKYDVDRNPSSSAADLSFFGMEISRVSSDLDPKSRVPEEVDDRSPSPESRFSGSDDPSLSVHGFKAGDMVWGKVKSHPWWPGHIFSEAFASPSVRRTRREGHVLVAFFGDSSYGWFDPSELVHFAPTFLEKSRQTASRGFVKALEESVDESSRRAALGLSCMCRNPYNFRPTRVPGYRAVDVPGYERGGIYSLGRIRKAREEFVPEESAAFLWKVALAPTSAEPRDLEWIKRVAQLLAFRKARFEEFDETYAQAFGQQLVRHPQDNLENEPEKFAPKVALAPLSGPLVIAEALGSSSSSSRSNKKKKKKKKDDGSSLPRRFSATATKSSAAAAATAASSKKEEDKYLLKRRDEHPISNPLPDASYPPPLQPTQPGATPPPETDRFVLPKRESESIRVDDGDDQKPKPMSPPAPPLPAAAPATTTMPAEPSVPIPVVDHDSTQGIDASQPDREGKSVEAKLKPKKKKKRPRPREDVDDKGETLQAKATKTKKKKKKKKIEGLGSMASTLKKLAMGIEEDADARPEVPPTDVSDSNAPPAASPPQIDPSRLDLPQLLDDLSALAMDPFYGVDCDATATACWVFLKFRSLMYQKSSVLPLPSEGDDQKLVPASHPALLLLPRNRRRRRKRRRRPSR</sequence>
<feature type="compositionally biased region" description="Low complexity" evidence="1">
    <location>
        <begin position="423"/>
        <end position="435"/>
    </location>
</feature>
<feature type="region of interest" description="Disordered" evidence="1">
    <location>
        <begin position="298"/>
        <end position="555"/>
    </location>
</feature>
<accession>A0AAX6IL81</accession>
<gene>
    <name evidence="3" type="ORF">M6B38_100485</name>
</gene>
<keyword evidence="4" id="KW-1185">Reference proteome</keyword>
<reference evidence="3" key="1">
    <citation type="journal article" date="2023" name="GigaByte">
        <title>Genome assembly of the bearded iris, Iris pallida Lam.</title>
        <authorList>
            <person name="Bruccoleri R.E."/>
            <person name="Oakeley E.J."/>
            <person name="Faust A.M.E."/>
            <person name="Altorfer M."/>
            <person name="Dessus-Babus S."/>
            <person name="Burckhardt D."/>
            <person name="Oertli M."/>
            <person name="Naumann U."/>
            <person name="Petersen F."/>
            <person name="Wong J."/>
        </authorList>
    </citation>
    <scope>NUCLEOTIDE SEQUENCE</scope>
    <source>
        <strain evidence="3">GSM-AAB239-AS_SAM_17_03QT</strain>
    </source>
</reference>
<reference evidence="3" key="2">
    <citation type="submission" date="2023-04" db="EMBL/GenBank/DDBJ databases">
        <authorList>
            <person name="Bruccoleri R.E."/>
            <person name="Oakeley E.J."/>
            <person name="Faust A.-M."/>
            <person name="Dessus-Babus S."/>
            <person name="Altorfer M."/>
            <person name="Burckhardt D."/>
            <person name="Oertli M."/>
            <person name="Naumann U."/>
            <person name="Petersen F."/>
            <person name="Wong J."/>
        </authorList>
    </citation>
    <scope>NUCLEOTIDE SEQUENCE</scope>
    <source>
        <strain evidence="3">GSM-AAB239-AS_SAM_17_03QT</strain>
        <tissue evidence="3">Leaf</tissue>
    </source>
</reference>
<feature type="region of interest" description="Disordered" evidence="1">
    <location>
        <begin position="33"/>
        <end position="63"/>
    </location>
</feature>
<dbReference type="Pfam" id="PF00855">
    <property type="entry name" value="PWWP"/>
    <property type="match status" value="1"/>
</dbReference>
<feature type="compositionally biased region" description="Basic and acidic residues" evidence="1">
    <location>
        <begin position="386"/>
        <end position="410"/>
    </location>
</feature>
<feature type="domain" description="PWWP" evidence="2">
    <location>
        <begin position="71"/>
        <end position="132"/>
    </location>
</feature>
<dbReference type="PANTHER" id="PTHR10688">
    <property type="entry name" value="PWWP DOMAIN-CONTAINING PROTEIN"/>
    <property type="match status" value="1"/>
</dbReference>
<feature type="compositionally biased region" description="Pro residues" evidence="1">
    <location>
        <begin position="412"/>
        <end position="422"/>
    </location>
</feature>
<dbReference type="CDD" id="cd05162">
    <property type="entry name" value="PWWP"/>
    <property type="match status" value="1"/>
</dbReference>
<feature type="compositionally biased region" description="Basic and acidic residues" evidence="1">
    <location>
        <begin position="344"/>
        <end position="360"/>
    </location>
</feature>
<dbReference type="AlphaFoldDB" id="A0AAX6IL81"/>
<dbReference type="EMBL" id="JANAVB010000197">
    <property type="protein sequence ID" value="KAJ6853989.1"/>
    <property type="molecule type" value="Genomic_DNA"/>
</dbReference>
<feature type="compositionally biased region" description="Low complexity" evidence="1">
    <location>
        <begin position="327"/>
        <end position="343"/>
    </location>
</feature>
<feature type="compositionally biased region" description="Basic residues" evidence="1">
    <location>
        <begin position="466"/>
        <end position="475"/>
    </location>
</feature>